<evidence type="ECO:0000256" key="5">
    <source>
        <dbReference type="ARBA" id="ARBA00022692"/>
    </source>
</evidence>
<keyword evidence="9 10" id="KW-0472">Membrane</keyword>
<evidence type="ECO:0000256" key="4">
    <source>
        <dbReference type="ARBA" id="ARBA00022679"/>
    </source>
</evidence>
<dbReference type="PANTHER" id="PTHR11214">
    <property type="entry name" value="BETA-1,3-N-ACETYLGLUCOSAMINYLTRANSFERASE"/>
    <property type="match status" value="1"/>
</dbReference>
<sequence length="483" mass="55048">MSSGRCKTHNKKAPETWIVCRSLEDNRNKRVLIQLPTRNTSLEETIDFSFSVFGINECGFCAKVVRPLLLRFYFLSWLFFINTIHQNISTDYLNVRLNLTSNTAICHSDDILIVYVLSTAHNFDRRHMIRSTWGTPLVGTCFVFILGKSDGVIQPRIDKEKRRYKDIVQIEHPESYANVIYKEVAALHWAAHFHRSIPLLFKTDDDLILDSLLVSSIAQTLTNYRANASSYLLKHRPKLVRELASMDRSKLFRGGWSMAYQPALRSGKFGVSEYVWPHATLPLYCSGFGWFMSKDVRDRLVSASYTYPVNKTAWIGDVFVSGFLAKAAKVSCLGIELDYDQTFSGKCACSMTQRPMLTVCSSTLHAGGGGNETAKFHEYEMAWKVIQERHNHIDNANFTGRVVIHNHSTLEHATLNNSCILHRSTISNECHSIAFVVALCSIRFVLFIVLFRLSEGKKLSSCRDKHCLTQIETNDYRLFPVSN</sequence>
<dbReference type="GO" id="GO:0006493">
    <property type="term" value="P:protein O-linked glycosylation"/>
    <property type="evidence" value="ECO:0007669"/>
    <property type="project" value="TreeGrafter"/>
</dbReference>
<proteinExistence type="inferred from homology"/>
<evidence type="ECO:0000256" key="7">
    <source>
        <dbReference type="ARBA" id="ARBA00022989"/>
    </source>
</evidence>
<evidence type="ECO:0000313" key="11">
    <source>
        <dbReference type="EMBL" id="CAF0844641.1"/>
    </source>
</evidence>
<dbReference type="GO" id="GO:0016758">
    <property type="term" value="F:hexosyltransferase activity"/>
    <property type="evidence" value="ECO:0007669"/>
    <property type="project" value="InterPro"/>
</dbReference>
<name>A0A813VF84_ADIRI</name>
<dbReference type="EC" id="2.4.1.-" evidence="10"/>
<evidence type="ECO:0000256" key="8">
    <source>
        <dbReference type="ARBA" id="ARBA00023034"/>
    </source>
</evidence>
<keyword evidence="5 10" id="KW-0812">Transmembrane</keyword>
<evidence type="ECO:0000256" key="3">
    <source>
        <dbReference type="ARBA" id="ARBA00022676"/>
    </source>
</evidence>
<evidence type="ECO:0000256" key="6">
    <source>
        <dbReference type="ARBA" id="ARBA00022968"/>
    </source>
</evidence>
<comment type="caution">
    <text evidence="11">The sequence shown here is derived from an EMBL/GenBank/DDBJ whole genome shotgun (WGS) entry which is preliminary data.</text>
</comment>
<dbReference type="Proteomes" id="UP000663852">
    <property type="component" value="Unassembled WGS sequence"/>
</dbReference>
<dbReference type="EMBL" id="CAJNOJ010000021">
    <property type="protein sequence ID" value="CAF0844641.1"/>
    <property type="molecule type" value="Genomic_DNA"/>
</dbReference>
<evidence type="ECO:0000256" key="10">
    <source>
        <dbReference type="RuleBase" id="RU363063"/>
    </source>
</evidence>
<dbReference type="GO" id="GO:0000139">
    <property type="term" value="C:Golgi membrane"/>
    <property type="evidence" value="ECO:0007669"/>
    <property type="project" value="UniProtKB-SubCell"/>
</dbReference>
<organism evidence="11 12">
    <name type="scientific">Adineta ricciae</name>
    <name type="common">Rotifer</name>
    <dbReference type="NCBI Taxonomy" id="249248"/>
    <lineage>
        <taxon>Eukaryota</taxon>
        <taxon>Metazoa</taxon>
        <taxon>Spiralia</taxon>
        <taxon>Gnathifera</taxon>
        <taxon>Rotifera</taxon>
        <taxon>Eurotatoria</taxon>
        <taxon>Bdelloidea</taxon>
        <taxon>Adinetida</taxon>
        <taxon>Adinetidae</taxon>
        <taxon>Adineta</taxon>
    </lineage>
</organism>
<evidence type="ECO:0000313" key="12">
    <source>
        <dbReference type="Proteomes" id="UP000663852"/>
    </source>
</evidence>
<keyword evidence="6 10" id="KW-0735">Signal-anchor</keyword>
<dbReference type="Gene3D" id="3.90.550.50">
    <property type="match status" value="1"/>
</dbReference>
<protein>
    <recommendedName>
        <fullName evidence="10">Hexosyltransferase</fullName>
        <ecNumber evidence="10">2.4.1.-</ecNumber>
    </recommendedName>
</protein>
<gene>
    <name evidence="11" type="ORF">EDS130_LOCUS7002</name>
</gene>
<evidence type="ECO:0000256" key="1">
    <source>
        <dbReference type="ARBA" id="ARBA00004323"/>
    </source>
</evidence>
<evidence type="ECO:0000256" key="2">
    <source>
        <dbReference type="ARBA" id="ARBA00008661"/>
    </source>
</evidence>
<reference evidence="11" key="1">
    <citation type="submission" date="2021-02" db="EMBL/GenBank/DDBJ databases">
        <authorList>
            <person name="Nowell W R."/>
        </authorList>
    </citation>
    <scope>NUCLEOTIDE SEQUENCE</scope>
</reference>
<dbReference type="Pfam" id="PF01762">
    <property type="entry name" value="Galactosyl_T"/>
    <property type="match status" value="1"/>
</dbReference>
<dbReference type="AlphaFoldDB" id="A0A813VF84"/>
<dbReference type="PANTHER" id="PTHR11214:SF3">
    <property type="entry name" value="BETA-1,3-GALACTOSYLTRANSFERASE 6"/>
    <property type="match status" value="1"/>
</dbReference>
<evidence type="ECO:0000256" key="9">
    <source>
        <dbReference type="ARBA" id="ARBA00023136"/>
    </source>
</evidence>
<keyword evidence="8 10" id="KW-0333">Golgi apparatus</keyword>
<feature type="transmembrane region" description="Helical" evidence="10">
    <location>
        <begin position="433"/>
        <end position="453"/>
    </location>
</feature>
<keyword evidence="7 10" id="KW-1133">Transmembrane helix</keyword>
<comment type="subcellular location">
    <subcellularLocation>
        <location evidence="1 10">Golgi apparatus membrane</location>
        <topology evidence="1 10">Single-pass type II membrane protein</topology>
    </subcellularLocation>
</comment>
<dbReference type="OrthoDB" id="115198at2759"/>
<keyword evidence="4" id="KW-0808">Transferase</keyword>
<dbReference type="InterPro" id="IPR002659">
    <property type="entry name" value="Glyco_trans_31"/>
</dbReference>
<keyword evidence="3 10" id="KW-0328">Glycosyltransferase</keyword>
<comment type="similarity">
    <text evidence="2 10">Belongs to the glycosyltransferase 31 family.</text>
</comment>
<accession>A0A813VF84</accession>